<dbReference type="EMBL" id="CP006585">
    <property type="protein sequence ID" value="AGW12461.1"/>
    <property type="molecule type" value="Genomic_DNA"/>
</dbReference>
<dbReference type="Gene3D" id="3.30.70.1230">
    <property type="entry name" value="Nucleotide cyclase"/>
    <property type="match status" value="1"/>
</dbReference>
<feature type="domain" description="Guanylate cyclase" evidence="2">
    <location>
        <begin position="463"/>
        <end position="595"/>
    </location>
</feature>
<dbReference type="CDD" id="cd07302">
    <property type="entry name" value="CHD"/>
    <property type="match status" value="1"/>
</dbReference>
<feature type="transmembrane region" description="Helical" evidence="1">
    <location>
        <begin position="348"/>
        <end position="369"/>
    </location>
</feature>
<dbReference type="eggNOG" id="COG4252">
    <property type="taxonomic scope" value="Bacteria"/>
</dbReference>
<dbReference type="InterPro" id="IPR001054">
    <property type="entry name" value="A/G_cyclase"/>
</dbReference>
<dbReference type="eggNOG" id="COG2114">
    <property type="taxonomic scope" value="Bacteria"/>
</dbReference>
<dbReference type="Pfam" id="PF05226">
    <property type="entry name" value="CHASE2"/>
    <property type="match status" value="1"/>
</dbReference>
<dbReference type="PANTHER" id="PTHR43081">
    <property type="entry name" value="ADENYLATE CYCLASE, TERMINAL-DIFFERENTIATION SPECIFIC-RELATED"/>
    <property type="match status" value="1"/>
</dbReference>
<keyword evidence="4" id="KW-1185">Reference proteome</keyword>
<reference evidence="3 4" key="1">
    <citation type="journal article" date="2013" name="J. Bacteriol.">
        <title>Roles of HynAB and Ech, the only two hydrogenases found in the model sulfate reducer Desulfovibrio gigas.</title>
        <authorList>
            <person name="Morais-Silva F.O."/>
            <person name="Santos C.I."/>
            <person name="Rodrigues R."/>
            <person name="Pereira I.A."/>
            <person name="Rodrigues-Pousada C."/>
        </authorList>
    </citation>
    <scope>NUCLEOTIDE SEQUENCE [LARGE SCALE GENOMIC DNA]</scope>
    <source>
        <strain evidence="4">ATCC 19364 / DSM 1382 / NCIMB 9332 / VKM B-1759</strain>
    </source>
</reference>
<evidence type="ECO:0000313" key="4">
    <source>
        <dbReference type="Proteomes" id="UP000016587"/>
    </source>
</evidence>
<name>T2G8J2_MEGG1</name>
<dbReference type="PATRIC" id="fig|1121448.10.peg.548"/>
<keyword evidence="1" id="KW-1133">Transmembrane helix</keyword>
<dbReference type="PROSITE" id="PS50125">
    <property type="entry name" value="GUANYLATE_CYCLASE_2"/>
    <property type="match status" value="1"/>
</dbReference>
<dbReference type="HOGENOM" id="CLU_000445_85_1_7"/>
<dbReference type="InterPro" id="IPR050697">
    <property type="entry name" value="Adenylyl/Guanylyl_Cyclase_3/4"/>
</dbReference>
<gene>
    <name evidence="3" type="ORF">DGI_0553</name>
</gene>
<keyword evidence="1" id="KW-0472">Membrane</keyword>
<dbReference type="GO" id="GO:0004016">
    <property type="term" value="F:adenylate cyclase activity"/>
    <property type="evidence" value="ECO:0007669"/>
    <property type="project" value="UniProtKB-ARBA"/>
</dbReference>
<dbReference type="AlphaFoldDB" id="T2G8J2"/>
<dbReference type="InterPro" id="IPR029787">
    <property type="entry name" value="Nucleotide_cyclase"/>
</dbReference>
<sequence>MLSSRWRRVILAALAGVALVALLQQQWFYHTWEDRTWDWRVRLLAAPGAATDQIRLVLLDQDSLAWAEAVYGVAWPWPREFYAAIVSWLHGQGARAVAFDVLFTENQARDRPEDDAALVQAVATAGTVVGALFLGRDSGDAVTWPEGVRRPQLTIQGLADMPAALAERLAYPRAAFPFPELGNALAMLGTVQAQGGEDGVVRQVPLISLFGGHVVPSLGLAPLLVGAQQRWISLNFQDRFFEVDGVRIPIDHSAEALLRFRGPAGTHTAYSAAQVLQSMDPSTATDQTPAIADPDAFRNRYVFFGFSAPGLMDLRTAPVGGAYPGVEFWATLLDNLLSGDALRKADPLLAWATVLGCCLLAALAGNVFVSAWSQAAALAVVAPLPVVGSFVAYQQGLWLPMVGPVAGALGAFTMSSLMNYAMEGQQKRFIKNAFQQYLHPAVIEQLIQHPEKLTLGGERRMLSIFFSDLEGFTTLSENLDAETVTRFLNNYLSAMTDIILEEGGTVDKYEGDAIIAFWNAPLDQPDHAARALRAALRCQQRLEALRPGYQARLGAAPRMRIGVNTGEAIVGNLGSSTRFDYTMISDAVNLAARLESLNKQFGTYTMCSAASKEACGTALEADACFRELGRVQVKGKARPVVVHELLGQACAQARAGVLTQFRQGLDAFYAGTLQAASRIFEAIADQDPAAAAYAEKCRDLLAVTPSPAPDDWTGVWVMTSK</sequence>
<dbReference type="GO" id="GO:0006171">
    <property type="term" value="P:cAMP biosynthetic process"/>
    <property type="evidence" value="ECO:0007669"/>
    <property type="project" value="TreeGrafter"/>
</dbReference>
<dbReference type="PANTHER" id="PTHR43081:SF1">
    <property type="entry name" value="ADENYLATE CYCLASE, TERMINAL-DIFFERENTIATION SPECIFIC"/>
    <property type="match status" value="1"/>
</dbReference>
<keyword evidence="1" id="KW-0812">Transmembrane</keyword>
<dbReference type="SMART" id="SM01080">
    <property type="entry name" value="CHASE2"/>
    <property type="match status" value="1"/>
</dbReference>
<feature type="transmembrane region" description="Helical" evidence="1">
    <location>
        <begin position="401"/>
        <end position="421"/>
    </location>
</feature>
<dbReference type="SUPFAM" id="SSF55073">
    <property type="entry name" value="Nucleotide cyclase"/>
    <property type="match status" value="1"/>
</dbReference>
<dbReference type="KEGG" id="dgg:DGI_0553"/>
<feature type="transmembrane region" description="Helical" evidence="1">
    <location>
        <begin position="376"/>
        <end position="395"/>
    </location>
</feature>
<accession>T2G8J2</accession>
<proteinExistence type="predicted"/>
<dbReference type="Pfam" id="PF00211">
    <property type="entry name" value="Guanylate_cyc"/>
    <property type="match status" value="1"/>
</dbReference>
<dbReference type="SMART" id="SM00044">
    <property type="entry name" value="CYCc"/>
    <property type="match status" value="1"/>
</dbReference>
<evidence type="ECO:0000256" key="1">
    <source>
        <dbReference type="SAM" id="Phobius"/>
    </source>
</evidence>
<dbReference type="InterPro" id="IPR007890">
    <property type="entry name" value="CHASE2"/>
</dbReference>
<evidence type="ECO:0000259" key="2">
    <source>
        <dbReference type="PROSITE" id="PS50125"/>
    </source>
</evidence>
<reference evidence="4" key="2">
    <citation type="submission" date="2013-07" db="EMBL/GenBank/DDBJ databases">
        <authorList>
            <person name="Morais-Silva F.O."/>
            <person name="Rezende A.M."/>
            <person name="Pimentel C."/>
            <person name="Resende D.M."/>
            <person name="Santos C.I."/>
            <person name="Clemente C."/>
            <person name="de Oliveira L.M."/>
            <person name="da Silva S.M."/>
            <person name="Costa D.A."/>
            <person name="Varela-Raposo A."/>
            <person name="Horacio E.C.A."/>
            <person name="Matos M."/>
            <person name="Flores O."/>
            <person name="Ruiz J.C."/>
            <person name="Rodrigues-Pousada C."/>
        </authorList>
    </citation>
    <scope>NUCLEOTIDE SEQUENCE [LARGE SCALE GENOMIC DNA]</scope>
    <source>
        <strain evidence="4">ATCC 19364 / DSM 1382 / NCIMB 9332 / VKM B-1759</strain>
    </source>
</reference>
<dbReference type="GO" id="GO:0035556">
    <property type="term" value="P:intracellular signal transduction"/>
    <property type="evidence" value="ECO:0007669"/>
    <property type="project" value="InterPro"/>
</dbReference>
<protein>
    <submittedName>
        <fullName evidence="3">Putative adenylate/guanylate cyclase with Chase sensor</fullName>
    </submittedName>
</protein>
<evidence type="ECO:0000313" key="3">
    <source>
        <dbReference type="EMBL" id="AGW12461.1"/>
    </source>
</evidence>
<dbReference type="STRING" id="1121448.DGI_0553"/>
<organism evidence="3 4">
    <name type="scientific">Megalodesulfovibrio gigas (strain ATCC 19364 / DSM 1382 / NCIMB 9332 / VKM B-1759)</name>
    <name type="common">Desulfovibrio gigas</name>
    <dbReference type="NCBI Taxonomy" id="1121448"/>
    <lineage>
        <taxon>Bacteria</taxon>
        <taxon>Pseudomonadati</taxon>
        <taxon>Thermodesulfobacteriota</taxon>
        <taxon>Desulfovibrionia</taxon>
        <taxon>Desulfovibrionales</taxon>
        <taxon>Desulfovibrionaceae</taxon>
        <taxon>Megalodesulfovibrio</taxon>
    </lineage>
</organism>
<dbReference type="Proteomes" id="UP000016587">
    <property type="component" value="Chromosome"/>
</dbReference>